<accession>A0A553RL98</accession>
<protein>
    <submittedName>
        <fullName evidence="1">Uncharacterized protein</fullName>
    </submittedName>
</protein>
<name>A0A553RL98_9TELE</name>
<evidence type="ECO:0000313" key="2">
    <source>
        <dbReference type="Proteomes" id="UP000316079"/>
    </source>
</evidence>
<gene>
    <name evidence="1" type="ORF">DNTS_009928</name>
</gene>
<keyword evidence="2" id="KW-1185">Reference proteome</keyword>
<sequence>MMMDVTRPLLCSSSSTVSQQFPELNKTHLSRGQRVRDWISLTEGNSGVTETHLAGAPPLSPTWHRSRSPLDVAAVEPHAAPAAPAPSCALLTGPEPPRCCLQDGFWFRPWEECTGRKYGVRTDSVSKRVPVLSALLLVHQGDPGLRPSDGGWKTPR</sequence>
<dbReference type="Proteomes" id="UP000316079">
    <property type="component" value="Unassembled WGS sequence"/>
</dbReference>
<reference evidence="1 2" key="1">
    <citation type="journal article" date="2019" name="Sci. Data">
        <title>Hybrid genome assembly and annotation of Danionella translucida.</title>
        <authorList>
            <person name="Kadobianskyi M."/>
            <person name="Schulze L."/>
            <person name="Schuelke M."/>
            <person name="Judkewitz B."/>
        </authorList>
    </citation>
    <scope>NUCLEOTIDE SEQUENCE [LARGE SCALE GENOMIC DNA]</scope>
    <source>
        <strain evidence="1 2">Bolton</strain>
    </source>
</reference>
<proteinExistence type="predicted"/>
<dbReference type="EMBL" id="SRMA01017806">
    <property type="protein sequence ID" value="TRZ02960.1"/>
    <property type="molecule type" value="Genomic_DNA"/>
</dbReference>
<dbReference type="AlphaFoldDB" id="A0A553RL98"/>
<evidence type="ECO:0000313" key="1">
    <source>
        <dbReference type="EMBL" id="TRZ02960.1"/>
    </source>
</evidence>
<comment type="caution">
    <text evidence="1">The sequence shown here is derived from an EMBL/GenBank/DDBJ whole genome shotgun (WGS) entry which is preliminary data.</text>
</comment>
<organism evidence="1 2">
    <name type="scientific">Danionella cerebrum</name>
    <dbReference type="NCBI Taxonomy" id="2873325"/>
    <lineage>
        <taxon>Eukaryota</taxon>
        <taxon>Metazoa</taxon>
        <taxon>Chordata</taxon>
        <taxon>Craniata</taxon>
        <taxon>Vertebrata</taxon>
        <taxon>Euteleostomi</taxon>
        <taxon>Actinopterygii</taxon>
        <taxon>Neopterygii</taxon>
        <taxon>Teleostei</taxon>
        <taxon>Ostariophysi</taxon>
        <taxon>Cypriniformes</taxon>
        <taxon>Danionidae</taxon>
        <taxon>Danioninae</taxon>
        <taxon>Danionella</taxon>
    </lineage>
</organism>